<evidence type="ECO:0000256" key="1">
    <source>
        <dbReference type="SAM" id="MobiDB-lite"/>
    </source>
</evidence>
<accession>A0A8S4S900</accession>
<evidence type="ECO:0000313" key="3">
    <source>
        <dbReference type="Proteomes" id="UP000838756"/>
    </source>
</evidence>
<dbReference type="Proteomes" id="UP000838756">
    <property type="component" value="Unassembled WGS sequence"/>
</dbReference>
<reference evidence="2" key="1">
    <citation type="submission" date="2022-03" db="EMBL/GenBank/DDBJ databases">
        <authorList>
            <person name="Lindestad O."/>
        </authorList>
    </citation>
    <scope>NUCLEOTIDE SEQUENCE</scope>
</reference>
<feature type="compositionally biased region" description="Polar residues" evidence="1">
    <location>
        <begin position="14"/>
        <end position="25"/>
    </location>
</feature>
<dbReference type="AlphaFoldDB" id="A0A8S4S900"/>
<evidence type="ECO:0000313" key="2">
    <source>
        <dbReference type="EMBL" id="CAH2257131.1"/>
    </source>
</evidence>
<gene>
    <name evidence="2" type="primary">jg11962</name>
    <name evidence="2" type="ORF">PAEG_LOCUS23115</name>
</gene>
<sequence length="126" mass="13723">MTGCKKLSCISKQNKSNDGISTGHPQKSAAPVPSTSLLIAGIPGTSSNGTPRIETSPGAITPPVDPYRAIKRRLSSALKSANELWKKTQDPYNWQLIKSITMFTLGLKLFNDLHRHMTNESTNCVK</sequence>
<name>A0A8S4S900_9NEOP</name>
<feature type="region of interest" description="Disordered" evidence="1">
    <location>
        <begin position="14"/>
        <end position="64"/>
    </location>
</feature>
<dbReference type="EMBL" id="CAKXAJ010026116">
    <property type="protein sequence ID" value="CAH2257131.1"/>
    <property type="molecule type" value="Genomic_DNA"/>
</dbReference>
<keyword evidence="3" id="KW-1185">Reference proteome</keyword>
<protein>
    <submittedName>
        <fullName evidence="2">Jg11962 protein</fullName>
    </submittedName>
</protein>
<dbReference type="OrthoDB" id="7189733at2759"/>
<comment type="caution">
    <text evidence="2">The sequence shown here is derived from an EMBL/GenBank/DDBJ whole genome shotgun (WGS) entry which is preliminary data.</text>
</comment>
<organism evidence="2 3">
    <name type="scientific">Pararge aegeria aegeria</name>
    <dbReference type="NCBI Taxonomy" id="348720"/>
    <lineage>
        <taxon>Eukaryota</taxon>
        <taxon>Metazoa</taxon>
        <taxon>Ecdysozoa</taxon>
        <taxon>Arthropoda</taxon>
        <taxon>Hexapoda</taxon>
        <taxon>Insecta</taxon>
        <taxon>Pterygota</taxon>
        <taxon>Neoptera</taxon>
        <taxon>Endopterygota</taxon>
        <taxon>Lepidoptera</taxon>
        <taxon>Glossata</taxon>
        <taxon>Ditrysia</taxon>
        <taxon>Papilionoidea</taxon>
        <taxon>Nymphalidae</taxon>
        <taxon>Satyrinae</taxon>
        <taxon>Satyrini</taxon>
        <taxon>Parargina</taxon>
        <taxon>Pararge</taxon>
    </lineage>
</organism>
<proteinExistence type="predicted"/>